<accession>A0A660SMX4</accession>
<evidence type="ECO:0000313" key="5">
    <source>
        <dbReference type="EMBL" id="RKX72137.1"/>
    </source>
</evidence>
<evidence type="ECO:0000256" key="2">
    <source>
        <dbReference type="ARBA" id="ARBA00022840"/>
    </source>
</evidence>
<dbReference type="InterPro" id="IPR014729">
    <property type="entry name" value="Rossmann-like_a/b/a_fold"/>
</dbReference>
<evidence type="ECO:0000256" key="1">
    <source>
        <dbReference type="ARBA" id="ARBA00022741"/>
    </source>
</evidence>
<sequence>MRKEAIVLFSGGLDSILVCKIIEKWGFQTFPIIFKSPFIKGIDKENIEKIYNIKINEIDFYTEQLVAVKHPIYGYGKALNPCIDCHAVMIKMAKAIMDKRGAQFIATGEVVGQRPMSQRKDAMRSVEKISDAKGYIVRPLSGRLLEKTIPEIKGIIKREWLYNISGRGRKEQYKIAKELGINEIPSSGGGCLLTDIGFSRRLKKALEYEIDEDSLSIIKHGRVFNLGNGLLIIGRDEGECKIIEQMKASGKIISVKGEKGPIGIVISSDRLNLSCSILGRYTKGIDKEVCCIIDNKILKERRYNEKETYGYIIN</sequence>
<keyword evidence="2" id="KW-0067">ATP-binding</keyword>
<dbReference type="PANTHER" id="PTHR11933">
    <property type="entry name" value="TRNA 5-METHYLAMINOMETHYL-2-THIOURIDYLATE -METHYLTRANSFERASE"/>
    <property type="match status" value="1"/>
</dbReference>
<evidence type="ECO:0000259" key="4">
    <source>
        <dbReference type="Pfam" id="PF18297"/>
    </source>
</evidence>
<dbReference type="SUPFAM" id="SSF52402">
    <property type="entry name" value="Adenine nucleotide alpha hydrolases-like"/>
    <property type="match status" value="1"/>
</dbReference>
<comment type="caution">
    <text evidence="5">The sequence shown here is derived from an EMBL/GenBank/DDBJ whole genome shotgun (WGS) entry which is preliminary data.</text>
</comment>
<dbReference type="PANTHER" id="PTHR11933:SF6">
    <property type="entry name" value="THIL AANH DOMAIN-CONTAINING PROTEIN"/>
    <property type="match status" value="1"/>
</dbReference>
<dbReference type="Proteomes" id="UP000271125">
    <property type="component" value="Unassembled WGS sequence"/>
</dbReference>
<reference evidence="5 6" key="1">
    <citation type="submission" date="2018-06" db="EMBL/GenBank/DDBJ databases">
        <title>Extensive metabolic versatility and redundancy in microbially diverse, dynamic hydrothermal sediments.</title>
        <authorList>
            <person name="Dombrowski N."/>
            <person name="Teske A."/>
            <person name="Baker B.J."/>
        </authorList>
    </citation>
    <scope>NUCLEOTIDE SEQUENCE [LARGE SCALE GENOMIC DNA]</scope>
    <source>
        <strain evidence="5">B10_G13</strain>
    </source>
</reference>
<dbReference type="Gene3D" id="3.40.50.620">
    <property type="entry name" value="HUPs"/>
    <property type="match status" value="1"/>
</dbReference>
<evidence type="ECO:0000313" key="6">
    <source>
        <dbReference type="Proteomes" id="UP000271125"/>
    </source>
</evidence>
<feature type="domain" description="Thil AANH" evidence="3">
    <location>
        <begin position="4"/>
        <end position="143"/>
    </location>
</feature>
<dbReference type="InterPro" id="IPR059101">
    <property type="entry name" value="NFACT-R_2"/>
</dbReference>
<gene>
    <name evidence="5" type="ORF">DRP43_01435</name>
</gene>
<dbReference type="GO" id="GO:0004810">
    <property type="term" value="F:CCA tRNA nucleotidyltransferase activity"/>
    <property type="evidence" value="ECO:0007669"/>
    <property type="project" value="InterPro"/>
</dbReference>
<dbReference type="Pfam" id="PF02568">
    <property type="entry name" value="ThiI"/>
    <property type="match status" value="1"/>
</dbReference>
<evidence type="ECO:0000259" key="3">
    <source>
        <dbReference type="Pfam" id="PF02568"/>
    </source>
</evidence>
<dbReference type="InterPro" id="IPR020536">
    <property type="entry name" value="ThiI_AANH"/>
</dbReference>
<protein>
    <submittedName>
        <fullName evidence="5">Uncharacterized protein</fullName>
    </submittedName>
</protein>
<organism evidence="5 6">
    <name type="scientific">candidate division TA06 bacterium</name>
    <dbReference type="NCBI Taxonomy" id="2250710"/>
    <lineage>
        <taxon>Bacteria</taxon>
        <taxon>Bacteria division TA06</taxon>
    </lineage>
</organism>
<proteinExistence type="predicted"/>
<name>A0A660SMX4_UNCT6</name>
<keyword evidence="1" id="KW-0547">Nucleotide-binding</keyword>
<dbReference type="Pfam" id="PF18297">
    <property type="entry name" value="NFACT-R_2"/>
    <property type="match status" value="1"/>
</dbReference>
<dbReference type="GO" id="GO:0005524">
    <property type="term" value="F:ATP binding"/>
    <property type="evidence" value="ECO:0007669"/>
    <property type="project" value="UniProtKB-KW"/>
</dbReference>
<feature type="domain" description="NFACT protein RNA binding" evidence="4">
    <location>
        <begin position="221"/>
        <end position="292"/>
    </location>
</feature>
<dbReference type="EMBL" id="QNBD01000046">
    <property type="protein sequence ID" value="RKX72137.1"/>
    <property type="molecule type" value="Genomic_DNA"/>
</dbReference>
<dbReference type="AlphaFoldDB" id="A0A660SMX4"/>